<organism evidence="2 3">
    <name type="scientific">Bodo saltans</name>
    <name type="common">Flagellated protozoan</name>
    <dbReference type="NCBI Taxonomy" id="75058"/>
    <lineage>
        <taxon>Eukaryota</taxon>
        <taxon>Discoba</taxon>
        <taxon>Euglenozoa</taxon>
        <taxon>Kinetoplastea</taxon>
        <taxon>Metakinetoplastina</taxon>
        <taxon>Eubodonida</taxon>
        <taxon>Bodonidae</taxon>
        <taxon>Bodo</taxon>
    </lineage>
</organism>
<dbReference type="AlphaFoldDB" id="A0A0S4J1D8"/>
<keyword evidence="3" id="KW-1185">Reference proteome</keyword>
<protein>
    <submittedName>
        <fullName evidence="2">Uncharacterized protein</fullName>
    </submittedName>
</protein>
<dbReference type="OMA" id="RIQMPMD"/>
<feature type="region of interest" description="Disordered" evidence="1">
    <location>
        <begin position="130"/>
        <end position="151"/>
    </location>
</feature>
<evidence type="ECO:0000313" key="2">
    <source>
        <dbReference type="EMBL" id="CUG81616.1"/>
    </source>
</evidence>
<dbReference type="VEuPathDB" id="TriTrypDB:BSAL_86780"/>
<dbReference type="Proteomes" id="UP000051952">
    <property type="component" value="Unassembled WGS sequence"/>
</dbReference>
<evidence type="ECO:0000313" key="3">
    <source>
        <dbReference type="Proteomes" id="UP000051952"/>
    </source>
</evidence>
<dbReference type="EMBL" id="CYKH01001066">
    <property type="protein sequence ID" value="CUG81616.1"/>
    <property type="molecule type" value="Genomic_DNA"/>
</dbReference>
<reference evidence="3" key="1">
    <citation type="submission" date="2015-09" db="EMBL/GenBank/DDBJ databases">
        <authorList>
            <consortium name="Pathogen Informatics"/>
        </authorList>
    </citation>
    <scope>NUCLEOTIDE SEQUENCE [LARGE SCALE GENOMIC DNA]</scope>
    <source>
        <strain evidence="3">Lake Konstanz</strain>
    </source>
</reference>
<name>A0A0S4J1D8_BODSA</name>
<dbReference type="OrthoDB" id="272200at2759"/>
<proteinExistence type="predicted"/>
<evidence type="ECO:0000256" key="1">
    <source>
        <dbReference type="SAM" id="MobiDB-lite"/>
    </source>
</evidence>
<accession>A0A0S4J1D8</accession>
<gene>
    <name evidence="2" type="ORF">BSAL_86780</name>
</gene>
<sequence>MSTVQKGVRKGVSRIDPKVADEWFPHRQSTWPRGYLPATGVAHFLRSSGVTLQDVVETRLEIQSDRSNLIQRDFAADYGLWLKSELRELEIKAKSDSRFARALKRSTNRESLPSIESECRLWNLVDPASIEHDSSTMPPEEPSPPPKSRMMLQPLPKTEVLSSSPRLYAFRSFASLQEYAVLPIRDAATPASHVKFLTFPQLRNCLYTEFDSCSALKALSLVTGDRLVYTQEFIHALASYIRARLDELGASARIMMVQTIAQSLPRLEMVALHLTFPQLRNCLYTEFDSCSALKALSLVTGDRLVYTQEFIHALASYIRARLDELGASARIDDGTDYRPILTTFGNGRLAWFLNESRMLPARVAATQPEKPLMKRAHNFNFDDATVASSSISMAFPCESMDVAKALDTHKPAIVIAEPHTDRDYTAELRGYYSVREVMMLGQVDSPAMCSFTYPLLSWGITPGPNTYWVFNDSMQRATSRGHNLPVDPPYISQGYRRFYLDDISKCMIHHNDVPGFQNQSRCVSFRRLTPPARSTQTS</sequence>